<name>A0AAP5M589_9CYAN</name>
<keyword evidence="1" id="KW-1133">Transmembrane helix</keyword>
<reference evidence="3" key="1">
    <citation type="journal article" date="2021" name="Science">
        <title>Hunting the eagle killer: A cyanobacterial neurotoxin causes vacuolar myelinopathy.</title>
        <authorList>
            <person name="Breinlinger S."/>
            <person name="Phillips T.J."/>
            <person name="Haram B.N."/>
            <person name="Mares J."/>
            <person name="Martinez Yerena J.A."/>
            <person name="Hrouzek P."/>
            <person name="Sobotka R."/>
            <person name="Henderson W.M."/>
            <person name="Schmieder P."/>
            <person name="Williams S.M."/>
            <person name="Lauderdale J.D."/>
            <person name="Wilde H.D."/>
            <person name="Gerrin W."/>
            <person name="Kust A."/>
            <person name="Washington J.W."/>
            <person name="Wagner C."/>
            <person name="Geier B."/>
            <person name="Liebeke M."/>
            <person name="Enke H."/>
            <person name="Niedermeyer T.H.J."/>
            <person name="Wilde S.B."/>
        </authorList>
    </citation>
    <scope>NUCLEOTIDE SEQUENCE [LARGE SCALE GENOMIC DNA]</scope>
    <source>
        <strain evidence="3">Thurmond2011</strain>
    </source>
</reference>
<evidence type="ECO:0000256" key="1">
    <source>
        <dbReference type="SAM" id="Phobius"/>
    </source>
</evidence>
<dbReference type="AlphaFoldDB" id="A0AAP5M589"/>
<comment type="caution">
    <text evidence="2">The sequence shown here is derived from an EMBL/GenBank/DDBJ whole genome shotgun (WGS) entry which is preliminary data.</text>
</comment>
<feature type="transmembrane region" description="Helical" evidence="1">
    <location>
        <begin position="352"/>
        <end position="375"/>
    </location>
</feature>
<evidence type="ECO:0000313" key="2">
    <source>
        <dbReference type="EMBL" id="MDR9895641.1"/>
    </source>
</evidence>
<dbReference type="Proteomes" id="UP000667802">
    <property type="component" value="Unassembled WGS sequence"/>
</dbReference>
<feature type="transmembrane region" description="Helical" evidence="1">
    <location>
        <begin position="73"/>
        <end position="91"/>
    </location>
</feature>
<feature type="transmembrane region" description="Helical" evidence="1">
    <location>
        <begin position="437"/>
        <end position="454"/>
    </location>
</feature>
<evidence type="ECO:0000313" key="3">
    <source>
        <dbReference type="Proteomes" id="UP000667802"/>
    </source>
</evidence>
<organism evidence="2 3">
    <name type="scientific">Aetokthonos hydrillicola Thurmond2011</name>
    <dbReference type="NCBI Taxonomy" id="2712845"/>
    <lineage>
        <taxon>Bacteria</taxon>
        <taxon>Bacillati</taxon>
        <taxon>Cyanobacteriota</taxon>
        <taxon>Cyanophyceae</taxon>
        <taxon>Nostocales</taxon>
        <taxon>Hapalosiphonaceae</taxon>
        <taxon>Aetokthonos</taxon>
    </lineage>
</organism>
<feature type="transmembrane region" description="Helical" evidence="1">
    <location>
        <begin position="305"/>
        <end position="331"/>
    </location>
</feature>
<dbReference type="EMBL" id="JAALHA020000005">
    <property type="protein sequence ID" value="MDR9895641.1"/>
    <property type="molecule type" value="Genomic_DNA"/>
</dbReference>
<dbReference type="RefSeq" id="WP_208345047.1">
    <property type="nucleotide sequence ID" value="NZ_CAWQFN010000575.1"/>
</dbReference>
<dbReference type="PROSITE" id="PS51257">
    <property type="entry name" value="PROKAR_LIPOPROTEIN"/>
    <property type="match status" value="1"/>
</dbReference>
<keyword evidence="1" id="KW-0812">Transmembrane</keyword>
<accession>A0AAP5M589</accession>
<keyword evidence="1" id="KW-0472">Membrane</keyword>
<keyword evidence="3" id="KW-1185">Reference proteome</keyword>
<feature type="transmembrane region" description="Helical" evidence="1">
    <location>
        <begin position="130"/>
        <end position="150"/>
    </location>
</feature>
<feature type="transmembrane region" description="Helical" evidence="1">
    <location>
        <begin position="103"/>
        <end position="123"/>
    </location>
</feature>
<protein>
    <submittedName>
        <fullName evidence="2">Uncharacterized protein</fullName>
    </submittedName>
</protein>
<feature type="transmembrane region" description="Helical" evidence="1">
    <location>
        <begin position="381"/>
        <end position="403"/>
    </location>
</feature>
<gene>
    <name evidence="2" type="ORF">G7B40_013845</name>
</gene>
<proteinExistence type="predicted"/>
<feature type="transmembrane region" description="Helical" evidence="1">
    <location>
        <begin position="225"/>
        <end position="243"/>
    </location>
</feature>
<sequence>MQKINLIKNTIFYIFVFLFACFFIKILIIKNTFHGYVFQEWLVNYSQGFVRRGLTGTFFLFIQKKYNADIDKIIKYFSYITFFLFSIIYIFKVRQCKKILDWQALMVVLFLPSLILFPIYNSGVIGRKEFFFFFGLLINLFFLEKTIRIWKIDRDIENSFENYPISVEAVNKYCYNLFIWYNLLSIPTALSHEGIIFLGLPLNMVITSSFLSLTLSKKQVSLQTIIIYLPTILVSFLCLMFKGNNTIALGICHSWQEYSHIYSSLPKDCSNIMSGGVLRYIAISNKDIIGEVMSTNISQGKGSAFFSWIFAFFMNIVILMRTSSTIIINSVTSLNRKIAQQGGGHFLSPVNIVTHFSFKYAFIPFIFSFILYVIALDWGRWFFITSVSYVFCLLSPNLIYLEIVRYHHNQGRKKYLFPIFSTYSKFINYLYNLDLLRHFSIIYFLGLFYTLFVLKLHYYNMSVKELYTNPLTYSLWQRAISFLFN</sequence>
<feature type="transmembrane region" description="Helical" evidence="1">
    <location>
        <begin position="12"/>
        <end position="29"/>
    </location>
</feature>